<evidence type="ECO:0000313" key="1">
    <source>
        <dbReference type="EMBL" id="KOO04407.1"/>
    </source>
</evidence>
<dbReference type="OrthoDB" id="5906703at2"/>
<keyword evidence="2" id="KW-1185">Reference proteome</keyword>
<gene>
    <name evidence="1" type="ORF">AKJ17_05740</name>
</gene>
<dbReference type="PATRIC" id="fig|693.5.peg.1168"/>
<protein>
    <submittedName>
        <fullName evidence="1">Uncharacterized protein</fullName>
    </submittedName>
</protein>
<dbReference type="STRING" id="693.AKJ17_05740"/>
<evidence type="ECO:0000313" key="2">
    <source>
        <dbReference type="Proteomes" id="UP000037515"/>
    </source>
</evidence>
<name>A0A0M0HR79_VIBNE</name>
<dbReference type="RefSeq" id="WP_053394821.1">
    <property type="nucleotide sequence ID" value="NZ_LHPJ01000005.1"/>
</dbReference>
<dbReference type="Proteomes" id="UP000037515">
    <property type="component" value="Unassembled WGS sequence"/>
</dbReference>
<dbReference type="EMBL" id="LHPJ01000005">
    <property type="protein sequence ID" value="KOO04407.1"/>
    <property type="molecule type" value="Genomic_DNA"/>
</dbReference>
<reference evidence="2" key="1">
    <citation type="submission" date="2015-08" db="EMBL/GenBank/DDBJ databases">
        <title>Vibrio galatheae sp. nov., a novel member of the Vibrionaceae family isolated from the Solomon Islands.</title>
        <authorList>
            <person name="Giubergia S."/>
            <person name="Machado H."/>
            <person name="Mateiu R.V."/>
            <person name="Gram L."/>
        </authorList>
    </citation>
    <scope>NUCLEOTIDE SEQUENCE [LARGE SCALE GENOMIC DNA]</scope>
    <source>
        <strain evidence="2">DSM 19584</strain>
    </source>
</reference>
<proteinExistence type="predicted"/>
<dbReference type="AlphaFoldDB" id="A0A0M0HR79"/>
<accession>A0A0M0HR79</accession>
<comment type="caution">
    <text evidence="1">The sequence shown here is derived from an EMBL/GenBank/DDBJ whole genome shotgun (WGS) entry which is preliminary data.</text>
</comment>
<sequence length="73" mass="8446">MRSQSVRIDSSRSQRAKQSCELGIPFEVFREQLKQLTPQQLRALRGDINQKLDHSDASIMTDEEHQMIANLFS</sequence>
<organism evidence="1 2">
    <name type="scientific">Vibrio nereis</name>
    <dbReference type="NCBI Taxonomy" id="693"/>
    <lineage>
        <taxon>Bacteria</taxon>
        <taxon>Pseudomonadati</taxon>
        <taxon>Pseudomonadota</taxon>
        <taxon>Gammaproteobacteria</taxon>
        <taxon>Vibrionales</taxon>
        <taxon>Vibrionaceae</taxon>
        <taxon>Vibrio</taxon>
    </lineage>
</organism>